<evidence type="ECO:0000313" key="3">
    <source>
        <dbReference type="Proteomes" id="UP000199496"/>
    </source>
</evidence>
<dbReference type="OrthoDB" id="5562276at2"/>
<dbReference type="RefSeq" id="WP_090203133.1">
    <property type="nucleotide sequence ID" value="NZ_FOFO01000003.1"/>
</dbReference>
<feature type="coiled-coil region" evidence="1">
    <location>
        <begin position="45"/>
        <end position="107"/>
    </location>
</feature>
<evidence type="ECO:0000256" key="1">
    <source>
        <dbReference type="SAM" id="Coils"/>
    </source>
</evidence>
<keyword evidence="3" id="KW-1185">Reference proteome</keyword>
<organism evidence="2 3">
    <name type="scientific">Ectothiorhodospira magna</name>
    <dbReference type="NCBI Taxonomy" id="867345"/>
    <lineage>
        <taxon>Bacteria</taxon>
        <taxon>Pseudomonadati</taxon>
        <taxon>Pseudomonadota</taxon>
        <taxon>Gammaproteobacteria</taxon>
        <taxon>Chromatiales</taxon>
        <taxon>Ectothiorhodospiraceae</taxon>
        <taxon>Ectothiorhodospira</taxon>
    </lineage>
</organism>
<dbReference type="Proteomes" id="UP000199496">
    <property type="component" value="Unassembled WGS sequence"/>
</dbReference>
<accession>A0A1H8ZPS5</accession>
<dbReference type="AlphaFoldDB" id="A0A1H8ZPS5"/>
<proteinExistence type="predicted"/>
<protein>
    <recommendedName>
        <fullName evidence="4">Transposase, YhgA-like</fullName>
    </recommendedName>
</protein>
<dbReference type="EMBL" id="FOFO01000003">
    <property type="protein sequence ID" value="SEP66519.1"/>
    <property type="molecule type" value="Genomic_DNA"/>
</dbReference>
<gene>
    <name evidence="2" type="ORF">SAMN05421693_1036</name>
</gene>
<sequence>MIRPEPPVFLRVYQPHLRYYLVNESAFTEDELAEWDTPLSGIFEVEKASKDVEALQGAVKRLAARIRAHPERARLDEVITRWLKRHLRRLGAEAEQALEQINSLVELAEVMRLVMVNAEAKVMARLPPLQ</sequence>
<dbReference type="STRING" id="867345.SAMN05421693_1036"/>
<name>A0A1H8ZPS5_9GAMM</name>
<reference evidence="2 3" key="1">
    <citation type="submission" date="2016-10" db="EMBL/GenBank/DDBJ databases">
        <authorList>
            <person name="de Groot N.N."/>
        </authorList>
    </citation>
    <scope>NUCLEOTIDE SEQUENCE [LARGE SCALE GENOMIC DNA]</scope>
    <source>
        <strain evidence="2 3">B7-7</strain>
    </source>
</reference>
<evidence type="ECO:0000313" key="2">
    <source>
        <dbReference type="EMBL" id="SEP66519.1"/>
    </source>
</evidence>
<evidence type="ECO:0008006" key="4">
    <source>
        <dbReference type="Google" id="ProtNLM"/>
    </source>
</evidence>
<keyword evidence="1" id="KW-0175">Coiled coil</keyword>